<feature type="signal peptide" evidence="2">
    <location>
        <begin position="1"/>
        <end position="23"/>
    </location>
</feature>
<feature type="chain" id="PRO_5003077195" description="Lipoprotein" evidence="2">
    <location>
        <begin position="24"/>
        <end position="233"/>
    </location>
</feature>
<dbReference type="Proteomes" id="UP000001915">
    <property type="component" value="Chromosome"/>
</dbReference>
<name>D5U3R1_BRAM5</name>
<evidence type="ECO:0000313" key="4">
    <source>
        <dbReference type="Proteomes" id="UP000001915"/>
    </source>
</evidence>
<evidence type="ECO:0008006" key="5">
    <source>
        <dbReference type="Google" id="ProtNLM"/>
    </source>
</evidence>
<feature type="region of interest" description="Disordered" evidence="1">
    <location>
        <begin position="66"/>
        <end position="91"/>
    </location>
</feature>
<reference evidence="3 4" key="1">
    <citation type="journal article" date="2010" name="Stand. Genomic Sci.">
        <title>Complete genome sequence of Brachyspira murdochii type strain (56-150).</title>
        <authorList>
            <person name="Pati A."/>
            <person name="Sikorski J."/>
            <person name="Gronow S."/>
            <person name="Munk C."/>
            <person name="Lapidus A."/>
            <person name="Copeland A."/>
            <person name="Glavina Del Tio T."/>
            <person name="Nolan M."/>
            <person name="Lucas S."/>
            <person name="Chen F."/>
            <person name="Tice H."/>
            <person name="Cheng J.F."/>
            <person name="Han C."/>
            <person name="Detter J.C."/>
            <person name="Bruce D."/>
            <person name="Tapia R."/>
            <person name="Goodwin L."/>
            <person name="Pitluck S."/>
            <person name="Liolios K."/>
            <person name="Ivanova N."/>
            <person name="Mavromatis K."/>
            <person name="Mikhailova N."/>
            <person name="Chen A."/>
            <person name="Palaniappan K."/>
            <person name="Land M."/>
            <person name="Hauser L."/>
            <person name="Chang Y.J."/>
            <person name="Jeffries C.D."/>
            <person name="Spring S."/>
            <person name="Rohde M."/>
            <person name="Goker M."/>
            <person name="Bristow J."/>
            <person name="Eisen J.A."/>
            <person name="Markowitz V."/>
            <person name="Hugenholtz P."/>
            <person name="Kyrpides N.C."/>
            <person name="Klenk H.P."/>
        </authorList>
    </citation>
    <scope>NUCLEOTIDE SEQUENCE [LARGE SCALE GENOMIC DNA]</scope>
    <source>
        <strain evidence="4">ATCC 51284 / DSM 12563 / 56-150</strain>
    </source>
</reference>
<dbReference type="HOGENOM" id="CLU_1122883_0_0_12"/>
<dbReference type="AlphaFoldDB" id="D5U3R1"/>
<feature type="compositionally biased region" description="Low complexity" evidence="1">
    <location>
        <begin position="66"/>
        <end position="86"/>
    </location>
</feature>
<organism evidence="3 4">
    <name type="scientific">Brachyspira murdochii (strain ATCC 51284 / DSM 12563 / 56-150)</name>
    <name type="common">Serpulina murdochii</name>
    <dbReference type="NCBI Taxonomy" id="526224"/>
    <lineage>
        <taxon>Bacteria</taxon>
        <taxon>Pseudomonadati</taxon>
        <taxon>Spirochaetota</taxon>
        <taxon>Spirochaetia</taxon>
        <taxon>Brachyspirales</taxon>
        <taxon>Brachyspiraceae</taxon>
        <taxon>Brachyspira</taxon>
    </lineage>
</organism>
<dbReference type="EMBL" id="CP001959">
    <property type="protein sequence ID" value="ADG72143.1"/>
    <property type="molecule type" value="Genomic_DNA"/>
</dbReference>
<accession>D5U3R1</accession>
<evidence type="ECO:0000256" key="1">
    <source>
        <dbReference type="SAM" id="MobiDB-lite"/>
    </source>
</evidence>
<dbReference type="PROSITE" id="PS51257">
    <property type="entry name" value="PROKAR_LIPOPROTEIN"/>
    <property type="match status" value="1"/>
</dbReference>
<dbReference type="OrthoDB" id="307575at2"/>
<proteinExistence type="predicted"/>
<dbReference type="STRING" id="526224.Bmur_2068"/>
<sequence>MKKIILILSILSALVVSCNSNQAPTIGDKPLTTIVPSDDKNVKEGTLLANWDGRTQSLAINASVKANNTSDNNTSSANDNTSSGNTQTPEGYSLLDRLYSTTWYQSEEDYDDGRLETEEEFILFNSASEICKREYENGRIDGRDEYSTLVWVDDVTLNVQDDKKNRNACIVQNKERYDNDTEYEGYYLVDRDTLYIVDGDSEKEVMEALTDIISGNTQRYREDKFVLSTKALN</sequence>
<evidence type="ECO:0000256" key="2">
    <source>
        <dbReference type="SAM" id="SignalP"/>
    </source>
</evidence>
<protein>
    <recommendedName>
        <fullName evidence="5">Lipoprotein</fullName>
    </recommendedName>
</protein>
<gene>
    <name evidence="3" type="ordered locus">Bmur_2068</name>
</gene>
<dbReference type="KEGG" id="brm:Bmur_2068"/>
<keyword evidence="2" id="KW-0732">Signal</keyword>
<evidence type="ECO:0000313" key="3">
    <source>
        <dbReference type="EMBL" id="ADG72143.1"/>
    </source>
</evidence>
<dbReference type="RefSeq" id="WP_013114514.1">
    <property type="nucleotide sequence ID" value="NC_014150.1"/>
</dbReference>